<feature type="domain" description="DNA repair metallo-beta-lactamase" evidence="7">
    <location>
        <begin position="308"/>
        <end position="432"/>
    </location>
</feature>
<feature type="domain" description="Metallo-beta-lactamase" evidence="8">
    <location>
        <begin position="112"/>
        <end position="256"/>
    </location>
</feature>
<dbReference type="OrthoDB" id="262529at2759"/>
<dbReference type="GO" id="GO:0036297">
    <property type="term" value="P:interstrand cross-link repair"/>
    <property type="evidence" value="ECO:0007669"/>
    <property type="project" value="TreeGrafter"/>
</dbReference>
<sequence>EILEEKSNAETSETICPICSVTLEGVSLDEAERHVNGCLDGSSSTQLPTLSTGTQKSHPRPLNSIRPLPSSSKIKLPDKTSDSQQIKLAVNVPFYKIMEGTTIAVDAFKYGKIPNITAYFLSHAHADHYTRLSHTWDHGFVYCSQTTANLICHNLGVKKQWVKPLKDNEPTMVDGVKVTVLDANHCPGSSLFLFEGVKPQGKPFRYLHCGDFRASPAQLRHPALKDKKIDICYLDTTYLNPKYCFPAQEQVINACSDLVKSRDESILVLIGTYTIGKERIVKQIAKSIGSKIYCDTRKSLIFKCIEDPELHELMTDDPFKAQVHVTNLFAIKNEMLEEYLRRFRGHFTHIIGLRPTGWTYKPDALTSSAHPPLDRPITPVEVTQACLYPQRDSTERCQAFGVPYSEHSSFFELTCFCVSMDWVKIIPTVNCGSPASRAKMKVWFERWQAERKRRIEANLPLFIEPRSEAYW</sequence>
<comment type="similarity">
    <text evidence="2">Belongs to the DNA repair metallo-beta-lactamase (DRMBL) family.</text>
</comment>
<evidence type="ECO:0000256" key="4">
    <source>
        <dbReference type="ARBA" id="ARBA00023204"/>
    </source>
</evidence>
<keyword evidence="3" id="KW-0227">DNA damage</keyword>
<evidence type="ECO:0000313" key="9">
    <source>
        <dbReference type="EMBL" id="EGF99889.1"/>
    </source>
</evidence>
<proteinExistence type="inferred from homology"/>
<dbReference type="InterPro" id="IPR011084">
    <property type="entry name" value="DRMBL"/>
</dbReference>
<feature type="region of interest" description="Disordered" evidence="6">
    <location>
        <begin position="37"/>
        <end position="79"/>
    </location>
</feature>
<dbReference type="CDD" id="cd16273">
    <property type="entry name" value="SNM1A-1C-like_MBL-fold"/>
    <property type="match status" value="1"/>
</dbReference>
<accession>F4S679</accession>
<dbReference type="GO" id="GO:0035312">
    <property type="term" value="F:5'-3' DNA exonuclease activity"/>
    <property type="evidence" value="ECO:0007669"/>
    <property type="project" value="TreeGrafter"/>
</dbReference>
<keyword evidence="5" id="KW-0539">Nucleus</keyword>
<evidence type="ECO:0000256" key="5">
    <source>
        <dbReference type="ARBA" id="ARBA00023242"/>
    </source>
</evidence>
<dbReference type="InParanoid" id="F4S679"/>
<name>F4S679_MELLP</name>
<dbReference type="GO" id="GO:0003684">
    <property type="term" value="F:damaged DNA binding"/>
    <property type="evidence" value="ECO:0007669"/>
    <property type="project" value="TreeGrafter"/>
</dbReference>
<dbReference type="FunFam" id="3.40.50.12650:FF:000001">
    <property type="entry name" value="DNA cross-link repair 1A"/>
    <property type="match status" value="1"/>
</dbReference>
<gene>
    <name evidence="9" type="ORF">MELLADRAFT_40002</name>
</gene>
<evidence type="ECO:0000256" key="2">
    <source>
        <dbReference type="ARBA" id="ARBA00010304"/>
    </source>
</evidence>
<dbReference type="RefSeq" id="XP_007416797.1">
    <property type="nucleotide sequence ID" value="XM_007416735.1"/>
</dbReference>
<reference evidence="10" key="1">
    <citation type="journal article" date="2011" name="Proc. Natl. Acad. Sci. U.S.A.">
        <title>Obligate biotrophy features unraveled by the genomic analysis of rust fungi.</title>
        <authorList>
            <person name="Duplessis S."/>
            <person name="Cuomo C.A."/>
            <person name="Lin Y.-C."/>
            <person name="Aerts A."/>
            <person name="Tisserant E."/>
            <person name="Veneault-Fourrey C."/>
            <person name="Joly D.L."/>
            <person name="Hacquard S."/>
            <person name="Amselem J."/>
            <person name="Cantarel B.L."/>
            <person name="Chiu R."/>
            <person name="Coutinho P.M."/>
            <person name="Feau N."/>
            <person name="Field M."/>
            <person name="Frey P."/>
            <person name="Gelhaye E."/>
            <person name="Goldberg J."/>
            <person name="Grabherr M.G."/>
            <person name="Kodira C.D."/>
            <person name="Kohler A."/>
            <person name="Kuees U."/>
            <person name="Lindquist E.A."/>
            <person name="Lucas S.M."/>
            <person name="Mago R."/>
            <person name="Mauceli E."/>
            <person name="Morin E."/>
            <person name="Murat C."/>
            <person name="Pangilinan J.L."/>
            <person name="Park R."/>
            <person name="Pearson M."/>
            <person name="Quesneville H."/>
            <person name="Rouhier N."/>
            <person name="Sakthikumar S."/>
            <person name="Salamov A.A."/>
            <person name="Schmutz J."/>
            <person name="Selles B."/>
            <person name="Shapiro H."/>
            <person name="Tanguay P."/>
            <person name="Tuskan G.A."/>
            <person name="Henrissat B."/>
            <person name="Van de Peer Y."/>
            <person name="Rouze P."/>
            <person name="Ellis J.G."/>
            <person name="Dodds P.N."/>
            <person name="Schein J.E."/>
            <person name="Zhong S."/>
            <person name="Hamelin R.C."/>
            <person name="Grigoriev I.V."/>
            <person name="Szabo L.J."/>
            <person name="Martin F."/>
        </authorList>
    </citation>
    <scope>NUCLEOTIDE SEQUENCE [LARGE SCALE GENOMIC DNA]</scope>
    <source>
        <strain evidence="10">98AG31 / pathotype 3-4-7</strain>
    </source>
</reference>
<organism evidence="10">
    <name type="scientific">Melampsora larici-populina (strain 98AG31 / pathotype 3-4-7)</name>
    <name type="common">Poplar leaf rust fungus</name>
    <dbReference type="NCBI Taxonomy" id="747676"/>
    <lineage>
        <taxon>Eukaryota</taxon>
        <taxon>Fungi</taxon>
        <taxon>Dikarya</taxon>
        <taxon>Basidiomycota</taxon>
        <taxon>Pucciniomycotina</taxon>
        <taxon>Pucciniomycetes</taxon>
        <taxon>Pucciniales</taxon>
        <taxon>Melampsoraceae</taxon>
        <taxon>Melampsora</taxon>
    </lineage>
</organism>
<dbReference type="AlphaFoldDB" id="F4S679"/>
<comment type="subcellular location">
    <subcellularLocation>
        <location evidence="1">Nucleus</location>
    </subcellularLocation>
</comment>
<dbReference type="Proteomes" id="UP000001072">
    <property type="component" value="Unassembled WGS sequence"/>
</dbReference>
<keyword evidence="4" id="KW-0234">DNA repair</keyword>
<dbReference type="VEuPathDB" id="FungiDB:MELLADRAFT_40002"/>
<dbReference type="SUPFAM" id="SSF56281">
    <property type="entry name" value="Metallo-hydrolase/oxidoreductase"/>
    <property type="match status" value="1"/>
</dbReference>
<dbReference type="GO" id="GO:0005634">
    <property type="term" value="C:nucleus"/>
    <property type="evidence" value="ECO:0007669"/>
    <property type="project" value="UniProtKB-SubCell"/>
</dbReference>
<dbReference type="PANTHER" id="PTHR23240">
    <property type="entry name" value="DNA CROSS-LINK REPAIR PROTEIN PSO2/SNM1-RELATED"/>
    <property type="match status" value="1"/>
</dbReference>
<keyword evidence="10" id="KW-1185">Reference proteome</keyword>
<evidence type="ECO:0008006" key="11">
    <source>
        <dbReference type="Google" id="ProtNLM"/>
    </source>
</evidence>
<dbReference type="EMBL" id="GL883153">
    <property type="protein sequence ID" value="EGF99889.1"/>
    <property type="molecule type" value="Genomic_DNA"/>
</dbReference>
<dbReference type="Pfam" id="PF07522">
    <property type="entry name" value="DRMBL"/>
    <property type="match status" value="1"/>
</dbReference>
<dbReference type="STRING" id="747676.F4S679"/>
<dbReference type="PANTHER" id="PTHR23240:SF6">
    <property type="entry name" value="DNA CROSS-LINK REPAIR 1A PROTEIN"/>
    <property type="match status" value="1"/>
</dbReference>
<dbReference type="Gene3D" id="3.60.15.10">
    <property type="entry name" value="Ribonuclease Z/Hydroxyacylglutathione hydrolase-like"/>
    <property type="match status" value="1"/>
</dbReference>
<dbReference type="Pfam" id="PF12706">
    <property type="entry name" value="Lactamase_B_2"/>
    <property type="match status" value="1"/>
</dbReference>
<evidence type="ECO:0000256" key="3">
    <source>
        <dbReference type="ARBA" id="ARBA00022763"/>
    </source>
</evidence>
<feature type="compositionally biased region" description="Polar residues" evidence="6">
    <location>
        <begin position="41"/>
        <end position="56"/>
    </location>
</feature>
<feature type="non-terminal residue" evidence="9">
    <location>
        <position position="1"/>
    </location>
</feature>
<dbReference type="KEGG" id="mlr:MELLADRAFT_40002"/>
<dbReference type="InterPro" id="IPR036866">
    <property type="entry name" value="RibonucZ/Hydroxyglut_hydro"/>
</dbReference>
<evidence type="ECO:0000259" key="8">
    <source>
        <dbReference type="Pfam" id="PF12706"/>
    </source>
</evidence>
<dbReference type="eggNOG" id="KOG1361">
    <property type="taxonomic scope" value="Eukaryota"/>
</dbReference>
<dbReference type="GeneID" id="18927853"/>
<evidence type="ECO:0000256" key="6">
    <source>
        <dbReference type="SAM" id="MobiDB-lite"/>
    </source>
</evidence>
<protein>
    <recommendedName>
        <fullName evidence="11">DNA repair metallo-beta-lactamase domain-containing protein</fullName>
    </recommendedName>
</protein>
<dbReference type="HOGENOM" id="CLU_005260_4_1_1"/>
<dbReference type="InterPro" id="IPR001279">
    <property type="entry name" value="Metallo-B-lactamas"/>
</dbReference>
<dbReference type="Gene3D" id="3.40.50.12650">
    <property type="match status" value="1"/>
</dbReference>
<evidence type="ECO:0000313" key="10">
    <source>
        <dbReference type="Proteomes" id="UP000001072"/>
    </source>
</evidence>
<dbReference type="GO" id="GO:0006303">
    <property type="term" value="P:double-strand break repair via nonhomologous end joining"/>
    <property type="evidence" value="ECO:0007669"/>
    <property type="project" value="TreeGrafter"/>
</dbReference>
<evidence type="ECO:0000259" key="7">
    <source>
        <dbReference type="Pfam" id="PF07522"/>
    </source>
</evidence>
<evidence type="ECO:0000256" key="1">
    <source>
        <dbReference type="ARBA" id="ARBA00004123"/>
    </source>
</evidence>
<dbReference type="FunCoup" id="F4S679">
    <property type="interactions" value="346"/>
</dbReference>